<dbReference type="RefSeq" id="XP_051448310.1">
    <property type="nucleotide sequence ID" value="XM_051593262.1"/>
</dbReference>
<dbReference type="Pfam" id="PF03770">
    <property type="entry name" value="IPK"/>
    <property type="match status" value="1"/>
</dbReference>
<feature type="compositionally biased region" description="Polar residues" evidence="5">
    <location>
        <begin position="467"/>
        <end position="487"/>
    </location>
</feature>
<feature type="compositionally biased region" description="Polar residues" evidence="5">
    <location>
        <begin position="140"/>
        <end position="157"/>
    </location>
</feature>
<evidence type="ECO:0000256" key="4">
    <source>
        <dbReference type="RuleBase" id="RU363090"/>
    </source>
</evidence>
<dbReference type="SUPFAM" id="SSF56104">
    <property type="entry name" value="SAICAR synthase-like"/>
    <property type="match status" value="1"/>
</dbReference>
<feature type="region of interest" description="Disordered" evidence="5">
    <location>
        <begin position="1"/>
        <end position="33"/>
    </location>
</feature>
<evidence type="ECO:0000256" key="1">
    <source>
        <dbReference type="ARBA" id="ARBA00007374"/>
    </source>
</evidence>
<dbReference type="Proteomes" id="UP001206595">
    <property type="component" value="Unassembled WGS sequence"/>
</dbReference>
<feature type="compositionally biased region" description="Acidic residues" evidence="5">
    <location>
        <begin position="1"/>
        <end position="16"/>
    </location>
</feature>
<dbReference type="InterPro" id="IPR038286">
    <property type="entry name" value="IPK_sf"/>
</dbReference>
<dbReference type="EMBL" id="MU620896">
    <property type="protein sequence ID" value="KAI8583306.1"/>
    <property type="molecule type" value="Genomic_DNA"/>
</dbReference>
<comment type="caution">
    <text evidence="6">The sequence shown here is derived from an EMBL/GenBank/DDBJ whole genome shotgun (WGS) entry which is preliminary data.</text>
</comment>
<organism evidence="6 7">
    <name type="scientific">Umbelopsis ramanniana AG</name>
    <dbReference type="NCBI Taxonomy" id="1314678"/>
    <lineage>
        <taxon>Eukaryota</taxon>
        <taxon>Fungi</taxon>
        <taxon>Fungi incertae sedis</taxon>
        <taxon>Mucoromycota</taxon>
        <taxon>Mucoromycotina</taxon>
        <taxon>Umbelopsidomycetes</taxon>
        <taxon>Umbelopsidales</taxon>
        <taxon>Umbelopsidaceae</taxon>
        <taxon>Umbelopsis</taxon>
    </lineage>
</organism>
<proteinExistence type="inferred from homology"/>
<comment type="similarity">
    <text evidence="1 4">Belongs to the inositol phosphokinase (IPK) family.</text>
</comment>
<dbReference type="GeneID" id="75918604"/>
<evidence type="ECO:0000256" key="3">
    <source>
        <dbReference type="ARBA" id="ARBA00022777"/>
    </source>
</evidence>
<evidence type="ECO:0000256" key="5">
    <source>
        <dbReference type="SAM" id="MobiDB-lite"/>
    </source>
</evidence>
<accession>A0AAD5HI47</accession>
<dbReference type="InterPro" id="IPR005522">
    <property type="entry name" value="IPK"/>
</dbReference>
<dbReference type="GO" id="GO:0008440">
    <property type="term" value="F:inositol-1,4,5-trisphosphate 3-kinase activity"/>
    <property type="evidence" value="ECO:0007669"/>
    <property type="project" value="TreeGrafter"/>
</dbReference>
<dbReference type="GO" id="GO:0032958">
    <property type="term" value="P:inositol phosphate biosynthetic process"/>
    <property type="evidence" value="ECO:0007669"/>
    <property type="project" value="InterPro"/>
</dbReference>
<gene>
    <name evidence="6" type="ORF">K450DRAFT_277374</name>
</gene>
<sequence length="745" mass="84064">MTDWDISDYDGEGDSVDFDHDASDTDSWSDDERQQQLFDPTEITESIPLLPFDNQVGGHASIFRFSKRAICKVATPAERKFYEHLASDHHLLIPFTPQYLGVLNVSYRQPSTDQTDRQSHLMPEVVFDKNKHLLRDWMSHQNSTAHSRSSSPNQSQDRLGHNLCGNSDSASSSSHSSERATGQPRTINKSFQEQVLSEVFSPQALRERLKQVRGWHHNHSKHRKSSRYYVENPVYSKDVVNTADNFQLSQPAKLRRHSSQNFFDDLIDCSPRSNSIPTSRSLSHIEPIPFPYATSNNSLDTSFDNHSSIHLPQNPSSLYKQSLSNASVLSAASSFEPTLADVGARSVDRISVQLRRPNIVSTTSAPQTPKMRSQKTHRHKRGDDIPNGSPSPLNTDDGEIIFEMDDLEDSLPRPMNTSSSYSTLPELAIARDSSILQEVSSKSLLDDPRFEDEAYSEAGPHFGEEMTNPTESGTVSSTFNRISRPNNPWSLQLYNKGLQKMKSQKTQTTDETSGDHVQQFILIEDLTDELKYPCVLDLKMGTRQYGVYATEAKMKSQTAKCESSTSKSLGVRVCGMQVYKRNISQFLFQDKYYGRGLNAVTFRNTLVEYLDNGESCQIQHIPVLLRKLRRLAGVIRQLNGYRFYTSSLLVIYDGDNDSKRKIDIRIIDFDHCVSANEIREHGDKMTYPPTHDGPDKGYLLGLKTLVNCFEYIYRTHGGDISDIEIVEGEDVFQGVGDNSSPLGDD</sequence>
<dbReference type="GO" id="GO:0005737">
    <property type="term" value="C:cytoplasm"/>
    <property type="evidence" value="ECO:0007669"/>
    <property type="project" value="TreeGrafter"/>
</dbReference>
<reference evidence="6" key="2">
    <citation type="journal article" date="2022" name="Proc. Natl. Acad. Sci. U.S.A.">
        <title>Diploid-dominant life cycles characterize the early evolution of Fungi.</title>
        <authorList>
            <person name="Amses K.R."/>
            <person name="Simmons D.R."/>
            <person name="Longcore J.E."/>
            <person name="Mondo S.J."/>
            <person name="Seto K."/>
            <person name="Jeronimo G.H."/>
            <person name="Bonds A.E."/>
            <person name="Quandt C.A."/>
            <person name="Davis W.J."/>
            <person name="Chang Y."/>
            <person name="Federici B.A."/>
            <person name="Kuo A."/>
            <person name="LaButti K."/>
            <person name="Pangilinan J."/>
            <person name="Andreopoulos W."/>
            <person name="Tritt A."/>
            <person name="Riley R."/>
            <person name="Hundley H."/>
            <person name="Johnson J."/>
            <person name="Lipzen A."/>
            <person name="Barry K."/>
            <person name="Lang B.F."/>
            <person name="Cuomo C.A."/>
            <person name="Buchler N.E."/>
            <person name="Grigoriev I.V."/>
            <person name="Spatafora J.W."/>
            <person name="Stajich J.E."/>
            <person name="James T.Y."/>
        </authorList>
    </citation>
    <scope>NUCLEOTIDE SEQUENCE</scope>
    <source>
        <strain evidence="6">AG</strain>
    </source>
</reference>
<dbReference type="AlphaFoldDB" id="A0AAD5HI47"/>
<dbReference type="GO" id="GO:0005634">
    <property type="term" value="C:nucleus"/>
    <property type="evidence" value="ECO:0007669"/>
    <property type="project" value="TreeGrafter"/>
</dbReference>
<dbReference type="EC" id="2.7.-.-" evidence="4"/>
<reference evidence="6" key="1">
    <citation type="submission" date="2021-06" db="EMBL/GenBank/DDBJ databases">
        <authorList>
            <consortium name="DOE Joint Genome Institute"/>
            <person name="Mondo S.J."/>
            <person name="Amses K.R."/>
            <person name="Simmons D.R."/>
            <person name="Longcore J.E."/>
            <person name="Seto K."/>
            <person name="Alves G.H."/>
            <person name="Bonds A.E."/>
            <person name="Quandt C.A."/>
            <person name="Davis W.J."/>
            <person name="Chang Y."/>
            <person name="Letcher P.M."/>
            <person name="Powell M.J."/>
            <person name="Kuo A."/>
            <person name="Labutti K."/>
            <person name="Pangilinan J."/>
            <person name="Andreopoulos W."/>
            <person name="Tritt A."/>
            <person name="Riley R."/>
            <person name="Hundley H."/>
            <person name="Johnson J."/>
            <person name="Lipzen A."/>
            <person name="Barry K."/>
            <person name="Berbee M.L."/>
            <person name="Buchler N.E."/>
            <person name="Grigoriev I.V."/>
            <person name="Spatafora J.W."/>
            <person name="Stajich J.E."/>
            <person name="James T.Y."/>
        </authorList>
    </citation>
    <scope>NUCLEOTIDE SEQUENCE</scope>
    <source>
        <strain evidence="6">AG</strain>
    </source>
</reference>
<name>A0AAD5HI47_UMBRA</name>
<dbReference type="GO" id="GO:0046854">
    <property type="term" value="P:phosphatidylinositol phosphate biosynthetic process"/>
    <property type="evidence" value="ECO:0007669"/>
    <property type="project" value="TreeGrafter"/>
</dbReference>
<feature type="compositionally biased region" description="Polar residues" evidence="5">
    <location>
        <begin position="359"/>
        <end position="371"/>
    </location>
</feature>
<evidence type="ECO:0000256" key="2">
    <source>
        <dbReference type="ARBA" id="ARBA00022679"/>
    </source>
</evidence>
<keyword evidence="2 4" id="KW-0808">Transferase</keyword>
<dbReference type="PANTHER" id="PTHR12400:SF21">
    <property type="entry name" value="KINASE"/>
    <property type="match status" value="1"/>
</dbReference>
<keyword evidence="7" id="KW-1185">Reference proteome</keyword>
<protein>
    <recommendedName>
        <fullName evidence="4">Kinase</fullName>
        <ecNumber evidence="4">2.7.-.-</ecNumber>
    </recommendedName>
</protein>
<feature type="region of interest" description="Disordered" evidence="5">
    <location>
        <begin position="140"/>
        <end position="187"/>
    </location>
</feature>
<evidence type="ECO:0000313" key="6">
    <source>
        <dbReference type="EMBL" id="KAI8583306.1"/>
    </source>
</evidence>
<dbReference type="PANTHER" id="PTHR12400">
    <property type="entry name" value="INOSITOL POLYPHOSPHATE KINASE"/>
    <property type="match status" value="1"/>
</dbReference>
<dbReference type="Gene3D" id="3.30.470.160">
    <property type="entry name" value="Inositol polyphosphate kinase"/>
    <property type="match status" value="1"/>
</dbReference>
<evidence type="ECO:0000313" key="7">
    <source>
        <dbReference type="Proteomes" id="UP001206595"/>
    </source>
</evidence>
<keyword evidence="3 4" id="KW-0418">Kinase</keyword>
<dbReference type="GO" id="GO:0000824">
    <property type="term" value="F:inositol-1,4,5,6-tetrakisphosphate 3-kinase activity"/>
    <property type="evidence" value="ECO:0007669"/>
    <property type="project" value="TreeGrafter"/>
</dbReference>
<feature type="region of interest" description="Disordered" evidence="5">
    <location>
        <begin position="458"/>
        <end position="487"/>
    </location>
</feature>
<feature type="region of interest" description="Disordered" evidence="5">
    <location>
        <begin position="355"/>
        <end position="397"/>
    </location>
</feature>